<keyword evidence="2" id="KW-0479">Metal-binding</keyword>
<dbReference type="InterPro" id="IPR041802">
    <property type="entry name" value="MPP_YfcE"/>
</dbReference>
<dbReference type="NCBIfam" id="TIGR00040">
    <property type="entry name" value="yfcE"/>
    <property type="match status" value="1"/>
</dbReference>
<evidence type="ECO:0000313" key="4">
    <source>
        <dbReference type="EMBL" id="SHE80089.1"/>
    </source>
</evidence>
<dbReference type="InterPro" id="IPR024654">
    <property type="entry name" value="Calcineurin-like_PHP_lpxH"/>
</dbReference>
<comment type="cofactor">
    <cofactor evidence="2">
        <name>a divalent metal cation</name>
        <dbReference type="ChEBI" id="CHEBI:60240"/>
    </cofactor>
</comment>
<keyword evidence="5" id="KW-1185">Reference proteome</keyword>
<dbReference type="AlphaFoldDB" id="A0A1M4WFR1"/>
<dbReference type="Proteomes" id="UP000184076">
    <property type="component" value="Unassembled WGS sequence"/>
</dbReference>
<dbReference type="STRING" id="1121391.SAMN02745206_00860"/>
<dbReference type="Gene3D" id="3.60.21.10">
    <property type="match status" value="1"/>
</dbReference>
<dbReference type="EC" id="3.1.4.-" evidence="2"/>
<evidence type="ECO:0000256" key="2">
    <source>
        <dbReference type="RuleBase" id="RU362039"/>
    </source>
</evidence>
<proteinExistence type="inferred from homology"/>
<sequence length="157" mass="17582">MKIVVFSDTHLHRVTEEFESICDHYCRDADRVIHLGDWTSASVLNFLQQYPLEGVSGNTDDMAVRLQLPARQVIRVGGFRIGMTHGYGFYGDLKEALRREFDGVDAILFGHTHRALVEREGGQLFFNPGSVFSSRGSGRSLGLLTVGRTLQAEIVRL</sequence>
<dbReference type="InterPro" id="IPR000979">
    <property type="entry name" value="Phosphodiesterase_MJ0936/Vps29"/>
</dbReference>
<evidence type="ECO:0000313" key="5">
    <source>
        <dbReference type="Proteomes" id="UP000184076"/>
    </source>
</evidence>
<comment type="similarity">
    <text evidence="1 2">Belongs to the metallophosphoesterase superfamily. YfcE family.</text>
</comment>
<reference evidence="5" key="1">
    <citation type="submission" date="2016-11" db="EMBL/GenBank/DDBJ databases">
        <authorList>
            <person name="Varghese N."/>
            <person name="Submissions S."/>
        </authorList>
    </citation>
    <scope>NUCLEOTIDE SEQUENCE [LARGE SCALE GENOMIC DNA]</scope>
    <source>
        <strain evidence="5">DSM 9756</strain>
    </source>
</reference>
<organism evidence="4 5">
    <name type="scientific">Desulfacinum infernum DSM 9756</name>
    <dbReference type="NCBI Taxonomy" id="1121391"/>
    <lineage>
        <taxon>Bacteria</taxon>
        <taxon>Pseudomonadati</taxon>
        <taxon>Thermodesulfobacteriota</taxon>
        <taxon>Syntrophobacteria</taxon>
        <taxon>Syntrophobacterales</taxon>
        <taxon>Syntrophobacteraceae</taxon>
        <taxon>Desulfacinum</taxon>
    </lineage>
</organism>
<accession>A0A1M4WFR1</accession>
<dbReference type="Pfam" id="PF12850">
    <property type="entry name" value="Metallophos_2"/>
    <property type="match status" value="1"/>
</dbReference>
<dbReference type="GO" id="GO:0016787">
    <property type="term" value="F:hydrolase activity"/>
    <property type="evidence" value="ECO:0007669"/>
    <property type="project" value="UniProtKB-UniRule"/>
</dbReference>
<evidence type="ECO:0000259" key="3">
    <source>
        <dbReference type="Pfam" id="PF12850"/>
    </source>
</evidence>
<gene>
    <name evidence="4" type="ORF">SAMN02745206_00860</name>
</gene>
<dbReference type="InterPro" id="IPR029052">
    <property type="entry name" value="Metallo-depent_PP-like"/>
</dbReference>
<name>A0A1M4WFR1_9BACT</name>
<protein>
    <recommendedName>
        <fullName evidence="2">Phosphoesterase</fullName>
        <ecNumber evidence="2">3.1.4.-</ecNumber>
    </recommendedName>
</protein>
<dbReference type="SUPFAM" id="SSF56300">
    <property type="entry name" value="Metallo-dependent phosphatases"/>
    <property type="match status" value="1"/>
</dbReference>
<dbReference type="CDD" id="cd00841">
    <property type="entry name" value="MPP_YfcE"/>
    <property type="match status" value="1"/>
</dbReference>
<evidence type="ECO:0000256" key="1">
    <source>
        <dbReference type="ARBA" id="ARBA00008950"/>
    </source>
</evidence>
<dbReference type="GO" id="GO:0046872">
    <property type="term" value="F:metal ion binding"/>
    <property type="evidence" value="ECO:0007669"/>
    <property type="project" value="UniProtKB-KW"/>
</dbReference>
<dbReference type="PANTHER" id="PTHR11124">
    <property type="entry name" value="VACUOLAR SORTING PROTEIN VPS29"/>
    <property type="match status" value="1"/>
</dbReference>
<feature type="domain" description="Calcineurin-like phosphoesterase" evidence="3">
    <location>
        <begin position="1"/>
        <end position="146"/>
    </location>
</feature>
<dbReference type="EMBL" id="FQVB01000007">
    <property type="protein sequence ID" value="SHE80089.1"/>
    <property type="molecule type" value="Genomic_DNA"/>
</dbReference>